<dbReference type="EMBL" id="VSSQ01070212">
    <property type="protein sequence ID" value="MPN22063.1"/>
    <property type="molecule type" value="Genomic_DNA"/>
</dbReference>
<protein>
    <submittedName>
        <fullName evidence="1">Fructose-bisphosphate aldolase</fullName>
        <ecNumber evidence="1">4.1.2.13</ecNumber>
    </submittedName>
</protein>
<dbReference type="InterPro" id="IPR050246">
    <property type="entry name" value="Class_II_FBP_aldolase"/>
</dbReference>
<dbReference type="PIRSF" id="PIRSF001359">
    <property type="entry name" value="F_bP_aldolase_II"/>
    <property type="match status" value="1"/>
</dbReference>
<dbReference type="SUPFAM" id="SSF51569">
    <property type="entry name" value="Aldolase"/>
    <property type="match status" value="1"/>
</dbReference>
<accession>A0A645GE23</accession>
<dbReference type="GO" id="GO:0008270">
    <property type="term" value="F:zinc ion binding"/>
    <property type="evidence" value="ECO:0007669"/>
    <property type="project" value="InterPro"/>
</dbReference>
<dbReference type="InterPro" id="IPR013785">
    <property type="entry name" value="Aldolase_TIM"/>
</dbReference>
<reference evidence="1" key="1">
    <citation type="submission" date="2019-08" db="EMBL/GenBank/DDBJ databases">
        <authorList>
            <person name="Kucharzyk K."/>
            <person name="Murdoch R.W."/>
            <person name="Higgins S."/>
            <person name="Loffler F."/>
        </authorList>
    </citation>
    <scope>NUCLEOTIDE SEQUENCE</scope>
</reference>
<proteinExistence type="predicted"/>
<dbReference type="GO" id="GO:0004332">
    <property type="term" value="F:fructose-bisphosphate aldolase activity"/>
    <property type="evidence" value="ECO:0007669"/>
    <property type="project" value="UniProtKB-EC"/>
</dbReference>
<dbReference type="AlphaFoldDB" id="A0A645GE23"/>
<gene>
    <name evidence="1" type="primary">fba_35</name>
    <name evidence="1" type="ORF">SDC9_169446</name>
</gene>
<organism evidence="1">
    <name type="scientific">bioreactor metagenome</name>
    <dbReference type="NCBI Taxonomy" id="1076179"/>
    <lineage>
        <taxon>unclassified sequences</taxon>
        <taxon>metagenomes</taxon>
        <taxon>ecological metagenomes</taxon>
    </lineage>
</organism>
<dbReference type="PANTHER" id="PTHR30304">
    <property type="entry name" value="D-TAGATOSE-1,6-BISPHOSPHATE ALDOLASE"/>
    <property type="match status" value="1"/>
</dbReference>
<dbReference type="InterPro" id="IPR000771">
    <property type="entry name" value="FBA_II"/>
</dbReference>
<name>A0A645GE23_9ZZZZ</name>
<dbReference type="Gene3D" id="3.20.20.70">
    <property type="entry name" value="Aldolase class I"/>
    <property type="match status" value="1"/>
</dbReference>
<keyword evidence="1" id="KW-0456">Lyase</keyword>
<sequence>MGVAQAARDTHAPVIFQLYTRAVSTEYGFYLAPVIQNAINYLPVPAVFHLDHGAGLPQVVKALRLGATSVMIDASTQVLEKNIEITKKAVSVCSDCGVYVEGELGHVGATVDEIVSDFTDVDEAVQFAQETGVVAMAVMVGSAHGVYKQLPVLNIQLIRDIHEATGLPLVLHGGSGVPDDQVRMAVAAGVRKMNFATDLVHIFLKSVYAKSPDIKAMDVFMKEPIEAIRQYAVNKIRLLGADTIL</sequence>
<dbReference type="EC" id="4.1.2.13" evidence="1"/>
<comment type="caution">
    <text evidence="1">The sequence shown here is derived from an EMBL/GenBank/DDBJ whole genome shotgun (WGS) entry which is preliminary data.</text>
</comment>
<dbReference type="PANTHER" id="PTHR30304:SF0">
    <property type="entry name" value="D-TAGATOSE-1,6-BISPHOSPHATE ALDOLASE SUBUNIT GATY-RELATED"/>
    <property type="match status" value="1"/>
</dbReference>
<evidence type="ECO:0000313" key="1">
    <source>
        <dbReference type="EMBL" id="MPN22063.1"/>
    </source>
</evidence>
<dbReference type="Pfam" id="PF01116">
    <property type="entry name" value="F_bP_aldolase"/>
    <property type="match status" value="1"/>
</dbReference>
<dbReference type="GO" id="GO:0005975">
    <property type="term" value="P:carbohydrate metabolic process"/>
    <property type="evidence" value="ECO:0007669"/>
    <property type="project" value="InterPro"/>
</dbReference>